<dbReference type="InterPro" id="IPR044068">
    <property type="entry name" value="CB"/>
</dbReference>
<sequence>MGRVTVVTFGSQAPDPEVFLERLLESWVRAQTSSDRSKQTVRAKRARVLDLVEFSGHYPWEWSVADADDYFSHCRGVRNLAHNTVRNYQGAIRSFCEFACDPRYDWNTDCARLFGAVFSQIVTEWNRIPHSQPNASKPEKRVFTQWELQQLFDLADLEPERKLASGRKGALSAMRDAALFKTLYGWGLRIDEGRHLQRVDLSENAGAPQFGEYGVVRVRWGKSHRGSAKKTRSVLTVWEWTASALQNWVEFALPLYGKPLTDLFPTTGGRVVAESHALRRLRGYLDELGFAPGVDLHAFRRSYSAHLITGLGADVSFVQQQLGHAHASTTSIYTLASPDYQRESLKRLHEKTLAAAMTSRKGSTR</sequence>
<dbReference type="CDD" id="cd00397">
    <property type="entry name" value="DNA_BRE_C"/>
    <property type="match status" value="1"/>
</dbReference>
<evidence type="ECO:0000256" key="4">
    <source>
        <dbReference type="PROSITE-ProRule" id="PRU01248"/>
    </source>
</evidence>
<dbReference type="Proteomes" id="UP000515511">
    <property type="component" value="Chromosome"/>
</dbReference>
<dbReference type="InterPro" id="IPR050090">
    <property type="entry name" value="Tyrosine_recombinase_XerCD"/>
</dbReference>
<dbReference type="KEGG" id="lse:F1C12_03645"/>
<dbReference type="PANTHER" id="PTHR30349:SF64">
    <property type="entry name" value="PROPHAGE INTEGRASE INTD-RELATED"/>
    <property type="match status" value="1"/>
</dbReference>
<dbReference type="InterPro" id="IPR011010">
    <property type="entry name" value="DNA_brk_join_enz"/>
</dbReference>
<dbReference type="InterPro" id="IPR010998">
    <property type="entry name" value="Integrase_recombinase_N"/>
</dbReference>
<evidence type="ECO:0000259" key="5">
    <source>
        <dbReference type="PROSITE" id="PS51898"/>
    </source>
</evidence>
<keyword evidence="3" id="KW-0233">DNA recombination</keyword>
<dbReference type="EMBL" id="CP043641">
    <property type="protein sequence ID" value="QNE37520.1"/>
    <property type="molecule type" value="Genomic_DNA"/>
</dbReference>
<protein>
    <submittedName>
        <fullName evidence="7">Tyrosine-type recombinase/integrase</fullName>
    </submittedName>
</protein>
<dbReference type="SUPFAM" id="SSF56349">
    <property type="entry name" value="DNA breaking-rejoining enzymes"/>
    <property type="match status" value="1"/>
</dbReference>
<dbReference type="GO" id="GO:0003677">
    <property type="term" value="F:DNA binding"/>
    <property type="evidence" value="ECO:0007669"/>
    <property type="project" value="UniProtKB-UniRule"/>
</dbReference>
<dbReference type="AlphaFoldDB" id="A0A7G6YGA5"/>
<dbReference type="PANTHER" id="PTHR30349">
    <property type="entry name" value="PHAGE INTEGRASE-RELATED"/>
    <property type="match status" value="1"/>
</dbReference>
<evidence type="ECO:0000256" key="3">
    <source>
        <dbReference type="ARBA" id="ARBA00023172"/>
    </source>
</evidence>
<dbReference type="Pfam" id="PF00589">
    <property type="entry name" value="Phage_integrase"/>
    <property type="match status" value="1"/>
</dbReference>
<dbReference type="InterPro" id="IPR013762">
    <property type="entry name" value="Integrase-like_cat_sf"/>
</dbReference>
<evidence type="ECO:0000313" key="8">
    <source>
        <dbReference type="Proteomes" id="UP000515511"/>
    </source>
</evidence>
<gene>
    <name evidence="7" type="ORF">F1C12_03645</name>
</gene>
<dbReference type="GO" id="GO:0015074">
    <property type="term" value="P:DNA integration"/>
    <property type="evidence" value="ECO:0007669"/>
    <property type="project" value="InterPro"/>
</dbReference>
<name>A0A7G6YGA5_9MICO</name>
<comment type="similarity">
    <text evidence="1">Belongs to the 'phage' integrase family.</text>
</comment>
<evidence type="ECO:0000256" key="2">
    <source>
        <dbReference type="ARBA" id="ARBA00023125"/>
    </source>
</evidence>
<feature type="domain" description="Tyr recombinase" evidence="5">
    <location>
        <begin position="138"/>
        <end position="346"/>
    </location>
</feature>
<dbReference type="GO" id="GO:0006310">
    <property type="term" value="P:DNA recombination"/>
    <property type="evidence" value="ECO:0007669"/>
    <property type="project" value="UniProtKB-KW"/>
</dbReference>
<keyword evidence="2 4" id="KW-0238">DNA-binding</keyword>
<dbReference type="Gene3D" id="1.10.443.10">
    <property type="entry name" value="Intergrase catalytic core"/>
    <property type="match status" value="1"/>
</dbReference>
<dbReference type="InterPro" id="IPR002104">
    <property type="entry name" value="Integrase_catalytic"/>
</dbReference>
<evidence type="ECO:0000313" key="7">
    <source>
        <dbReference type="EMBL" id="QNE37520.1"/>
    </source>
</evidence>
<feature type="domain" description="Core-binding (CB)" evidence="6">
    <location>
        <begin position="18"/>
        <end position="100"/>
    </location>
</feature>
<proteinExistence type="inferred from homology"/>
<dbReference type="Gene3D" id="1.10.150.130">
    <property type="match status" value="1"/>
</dbReference>
<accession>A0A7G6YGA5</accession>
<evidence type="ECO:0000259" key="6">
    <source>
        <dbReference type="PROSITE" id="PS51900"/>
    </source>
</evidence>
<dbReference type="PROSITE" id="PS51898">
    <property type="entry name" value="TYR_RECOMBINASE"/>
    <property type="match status" value="1"/>
</dbReference>
<reference evidence="8" key="1">
    <citation type="submission" date="2019-09" db="EMBL/GenBank/DDBJ databases">
        <title>Antimicrobial potential of Antarctic Bacteria.</title>
        <authorList>
            <person name="Benaud N."/>
            <person name="Edwards R.J."/>
            <person name="Ferrari B.C."/>
        </authorList>
    </citation>
    <scope>NUCLEOTIDE SEQUENCE [LARGE SCALE GENOMIC DNA]</scope>
    <source>
        <strain evidence="8">INR9</strain>
    </source>
</reference>
<organism evidence="7 8">
    <name type="scientific">Leifsonia shinshuensis</name>
    <dbReference type="NCBI Taxonomy" id="150026"/>
    <lineage>
        <taxon>Bacteria</taxon>
        <taxon>Bacillati</taxon>
        <taxon>Actinomycetota</taxon>
        <taxon>Actinomycetes</taxon>
        <taxon>Micrococcales</taxon>
        <taxon>Microbacteriaceae</taxon>
        <taxon>Leifsonia</taxon>
    </lineage>
</organism>
<evidence type="ECO:0000256" key="1">
    <source>
        <dbReference type="ARBA" id="ARBA00008857"/>
    </source>
</evidence>
<dbReference type="PROSITE" id="PS51900">
    <property type="entry name" value="CB"/>
    <property type="match status" value="1"/>
</dbReference>